<feature type="non-terminal residue" evidence="3">
    <location>
        <position position="1"/>
    </location>
</feature>
<dbReference type="InterPro" id="IPR036056">
    <property type="entry name" value="Fibrinogen-like_C"/>
</dbReference>
<dbReference type="InterPro" id="IPR002181">
    <property type="entry name" value="Fibrinogen_a/b/g_C_dom"/>
</dbReference>
<dbReference type="GO" id="GO:0005615">
    <property type="term" value="C:extracellular space"/>
    <property type="evidence" value="ECO:0007669"/>
    <property type="project" value="TreeGrafter"/>
</dbReference>
<sequence length="265" mass="30192">MKCFVSLDAVINILAVLFLTTVAHNTESEALQVNVANANLLHDDAIKIHNLRIGRSRTVYPCDCGAFPPSYPDGVYVIQPRNSRPLVVYCITMDNQKWTVIQKNSISSEIEWRESWTTYKYGFGNIEGDHWLGNEYIQKLTTQRAYKARIVLNVTKTDVRYADYDTFSLDEESRGYALRLGQYSGTAPDYMIEGSTIHDNMKFSTKDKDQDRNSGNCASSYHGGWWYDNCLTVQLNGKGYIYWSTLCHGNCQASLIMIRPSEICQ</sequence>
<dbReference type="EMBL" id="JAATIS010005477">
    <property type="protein sequence ID" value="KAG2458925.1"/>
    <property type="molecule type" value="Genomic_DNA"/>
</dbReference>
<feature type="non-terminal residue" evidence="3">
    <location>
        <position position="265"/>
    </location>
</feature>
<reference evidence="3 4" key="1">
    <citation type="journal article" date="2021" name="Cell">
        <title>Tracing the genetic footprints of vertebrate landing in non-teleost ray-finned fishes.</title>
        <authorList>
            <person name="Bi X."/>
            <person name="Wang K."/>
            <person name="Yang L."/>
            <person name="Pan H."/>
            <person name="Jiang H."/>
            <person name="Wei Q."/>
            <person name="Fang M."/>
            <person name="Yu H."/>
            <person name="Zhu C."/>
            <person name="Cai Y."/>
            <person name="He Y."/>
            <person name="Gan X."/>
            <person name="Zeng H."/>
            <person name="Yu D."/>
            <person name="Zhu Y."/>
            <person name="Jiang H."/>
            <person name="Qiu Q."/>
            <person name="Yang H."/>
            <person name="Zhang Y.E."/>
            <person name="Wang W."/>
            <person name="Zhu M."/>
            <person name="He S."/>
            <person name="Zhang G."/>
        </authorList>
    </citation>
    <scope>NUCLEOTIDE SEQUENCE [LARGE SCALE GENOMIC DNA]</scope>
    <source>
        <strain evidence="3">Bchr_013</strain>
    </source>
</reference>
<dbReference type="AlphaFoldDB" id="A0A8X7WZX9"/>
<proteinExistence type="predicted"/>
<feature type="chain" id="PRO_5036469976" evidence="1">
    <location>
        <begin position="24"/>
        <end position="265"/>
    </location>
</feature>
<protein>
    <submittedName>
        <fullName evidence="3">FGL1L protein</fullName>
    </submittedName>
</protein>
<evidence type="ECO:0000313" key="3">
    <source>
        <dbReference type="EMBL" id="KAG2458925.1"/>
    </source>
</evidence>
<dbReference type="Gene3D" id="3.90.215.10">
    <property type="entry name" value="Gamma Fibrinogen, chain A, domain 1"/>
    <property type="match status" value="1"/>
</dbReference>
<dbReference type="SMART" id="SM00186">
    <property type="entry name" value="FBG"/>
    <property type="match status" value="1"/>
</dbReference>
<dbReference type="Pfam" id="PF00147">
    <property type="entry name" value="Fibrinogen_C"/>
    <property type="match status" value="1"/>
</dbReference>
<dbReference type="CDD" id="cd00087">
    <property type="entry name" value="FReD"/>
    <property type="match status" value="1"/>
</dbReference>
<comment type="caution">
    <text evidence="3">The sequence shown here is derived from an EMBL/GenBank/DDBJ whole genome shotgun (WGS) entry which is preliminary data.</text>
</comment>
<dbReference type="PANTHER" id="PTHR19143">
    <property type="entry name" value="FIBRINOGEN/TENASCIN/ANGIOPOEITIN"/>
    <property type="match status" value="1"/>
</dbReference>
<evidence type="ECO:0000313" key="4">
    <source>
        <dbReference type="Proteomes" id="UP000886611"/>
    </source>
</evidence>
<keyword evidence="1" id="KW-0732">Signal</keyword>
<dbReference type="SUPFAM" id="SSF56496">
    <property type="entry name" value="Fibrinogen C-terminal domain-like"/>
    <property type="match status" value="1"/>
</dbReference>
<evidence type="ECO:0000259" key="2">
    <source>
        <dbReference type="PROSITE" id="PS51406"/>
    </source>
</evidence>
<keyword evidence="4" id="KW-1185">Reference proteome</keyword>
<name>A0A8X7WZX9_POLSE</name>
<dbReference type="PANTHER" id="PTHR19143:SF428">
    <property type="entry name" value="ANGIOPOIETIN-RELATED PROTEIN 1-LIKE-RELATED"/>
    <property type="match status" value="1"/>
</dbReference>
<dbReference type="InterPro" id="IPR014716">
    <property type="entry name" value="Fibrinogen_a/b/g_C_1"/>
</dbReference>
<dbReference type="Proteomes" id="UP000886611">
    <property type="component" value="Unassembled WGS sequence"/>
</dbReference>
<evidence type="ECO:0000256" key="1">
    <source>
        <dbReference type="SAM" id="SignalP"/>
    </source>
</evidence>
<feature type="domain" description="Fibrinogen C-terminal" evidence="2">
    <location>
        <begin position="55"/>
        <end position="262"/>
    </location>
</feature>
<dbReference type="InterPro" id="IPR050373">
    <property type="entry name" value="Fibrinogen_C-term_domain"/>
</dbReference>
<accession>A0A8X7WZX9</accession>
<dbReference type="PROSITE" id="PS51406">
    <property type="entry name" value="FIBRINOGEN_C_2"/>
    <property type="match status" value="1"/>
</dbReference>
<gene>
    <name evidence="3" type="primary">Fgl1l_1</name>
    <name evidence="3" type="ORF">GTO96_0019392</name>
</gene>
<feature type="signal peptide" evidence="1">
    <location>
        <begin position="1"/>
        <end position="23"/>
    </location>
</feature>
<organism evidence="3 4">
    <name type="scientific">Polypterus senegalus</name>
    <name type="common">Senegal bichir</name>
    <dbReference type="NCBI Taxonomy" id="55291"/>
    <lineage>
        <taxon>Eukaryota</taxon>
        <taxon>Metazoa</taxon>
        <taxon>Chordata</taxon>
        <taxon>Craniata</taxon>
        <taxon>Vertebrata</taxon>
        <taxon>Euteleostomi</taxon>
        <taxon>Actinopterygii</taxon>
        <taxon>Polypteriformes</taxon>
        <taxon>Polypteridae</taxon>
        <taxon>Polypterus</taxon>
    </lineage>
</organism>